<sequence length="68" mass="7854">MIGQILINWCLYFELCDQNLIFVVSGQSFTGFLYYPGELSLSMSDRLLMMETTCSDNVHAVLQVELRR</sequence>
<evidence type="ECO:0000313" key="1">
    <source>
        <dbReference type="EMBL" id="PQN10101.1"/>
    </source>
</evidence>
<comment type="caution">
    <text evidence="1">The sequence shown here is derived from an EMBL/GenBank/DDBJ whole genome shotgun (WGS) entry which is preliminary data.</text>
</comment>
<gene>
    <name evidence="1" type="ORF">C5K18_05740</name>
</gene>
<dbReference type="EMBL" id="PUGT01000080">
    <property type="protein sequence ID" value="PQN10101.1"/>
    <property type="molecule type" value="Genomic_DNA"/>
</dbReference>
<dbReference type="Proteomes" id="UP000238186">
    <property type="component" value="Unassembled WGS sequence"/>
</dbReference>
<accession>A0A2S8DFN8</accession>
<proteinExistence type="predicted"/>
<reference evidence="1 2" key="1">
    <citation type="submission" date="2018-02" db="EMBL/GenBank/DDBJ databases">
        <title>Distribution and characterization of Shiga toxin converting temperate phage carried by Shigella flexneri in Hispaniola.</title>
        <authorList>
            <person name="Fogolari M."/>
            <person name="Mavian C."/>
            <person name="Angeletti S."/>
            <person name="Salemi M."/>
            <person name="Lampel K.A."/>
            <person name="Maurelli A.T."/>
        </authorList>
    </citation>
    <scope>NUCLEOTIDE SEQUENCE [LARGE SCALE GENOMIC DNA]</scope>
    <source>
        <strain evidence="1 2">BS979</strain>
    </source>
</reference>
<name>A0A2S8DFN8_SHIDY</name>
<evidence type="ECO:0000313" key="2">
    <source>
        <dbReference type="Proteomes" id="UP000238186"/>
    </source>
</evidence>
<protein>
    <submittedName>
        <fullName evidence="1">Uncharacterized protein</fullName>
    </submittedName>
</protein>
<organism evidence="1 2">
    <name type="scientific">Shigella dysenteriae</name>
    <dbReference type="NCBI Taxonomy" id="622"/>
    <lineage>
        <taxon>Bacteria</taxon>
        <taxon>Pseudomonadati</taxon>
        <taxon>Pseudomonadota</taxon>
        <taxon>Gammaproteobacteria</taxon>
        <taxon>Enterobacterales</taxon>
        <taxon>Enterobacteriaceae</taxon>
        <taxon>Shigella</taxon>
    </lineage>
</organism>
<dbReference type="AlphaFoldDB" id="A0A2S8DFN8"/>